<dbReference type="PANTHER" id="PTHR34220">
    <property type="entry name" value="SENSOR HISTIDINE KINASE YPDA"/>
    <property type="match status" value="1"/>
</dbReference>
<dbReference type="InterPro" id="IPR010559">
    <property type="entry name" value="Sig_transdc_His_kin_internal"/>
</dbReference>
<proteinExistence type="predicted"/>
<dbReference type="InterPro" id="IPR050640">
    <property type="entry name" value="Bact_2-comp_sensor_kinase"/>
</dbReference>
<dbReference type="RefSeq" id="WP_140990222.1">
    <property type="nucleotide sequence ID" value="NZ_VHIQ01000004.1"/>
</dbReference>
<organism evidence="3 4">
    <name type="scientific">Paucihalobacter ruber</name>
    <dbReference type="NCBI Taxonomy" id="2567861"/>
    <lineage>
        <taxon>Bacteria</taxon>
        <taxon>Pseudomonadati</taxon>
        <taxon>Bacteroidota</taxon>
        <taxon>Flavobacteriia</taxon>
        <taxon>Flavobacteriales</taxon>
        <taxon>Flavobacteriaceae</taxon>
        <taxon>Paucihalobacter</taxon>
    </lineage>
</organism>
<accession>A0A506PLW1</accession>
<feature type="transmembrane region" description="Helical" evidence="1">
    <location>
        <begin position="79"/>
        <end position="100"/>
    </location>
</feature>
<keyword evidence="1" id="KW-1133">Transmembrane helix</keyword>
<evidence type="ECO:0000313" key="4">
    <source>
        <dbReference type="Proteomes" id="UP000317332"/>
    </source>
</evidence>
<dbReference type="GO" id="GO:0016020">
    <property type="term" value="C:membrane"/>
    <property type="evidence" value="ECO:0007669"/>
    <property type="project" value="InterPro"/>
</dbReference>
<sequence>MIFNIQPYLIKFKHHNPFVFNIFLWCLIYVVLLFIFTKNEAALKVDYLYTLAYTIALVIPISINLYALIPPFLKRERYLLYLMSLISLVVLYVFCFEWFFDAIINNLFKNYFFISYHINTSFTVILITSIFISTLIKLAEDWFYFNQAQNKLIKDAHQITQSQLTALRAQINPHFLFNALNVIYAMSLEQRSDTKDAVLQLSDILRYVIYDANTNNVTLKQELELINNYIAFQKNRNAPDLNITFTSQIENANIPIYPMLLLPLLENAYKHGGTNLKGINFITISLDQKENSVQFQIENSVISAFKNHETKDKGVGLKNTIDNLNMIYPNKHSIKIEKDSLFYKVKLLITV</sequence>
<reference evidence="3 4" key="1">
    <citation type="submission" date="2019-06" db="EMBL/GenBank/DDBJ databases">
        <title>Flavobacteriaceae Paucihalobacterium erythroidium CWB-1, complete genome.</title>
        <authorList>
            <person name="Wu S."/>
        </authorList>
    </citation>
    <scope>NUCLEOTIDE SEQUENCE [LARGE SCALE GENOMIC DNA]</scope>
    <source>
        <strain evidence="3 4">CWB-1</strain>
    </source>
</reference>
<dbReference type="OrthoDB" id="9809908at2"/>
<feature type="transmembrane region" description="Helical" evidence="1">
    <location>
        <begin position="18"/>
        <end position="36"/>
    </location>
</feature>
<dbReference type="PANTHER" id="PTHR34220:SF7">
    <property type="entry name" value="SENSOR HISTIDINE KINASE YPDA"/>
    <property type="match status" value="1"/>
</dbReference>
<dbReference type="InterPro" id="IPR036890">
    <property type="entry name" value="HATPase_C_sf"/>
</dbReference>
<keyword evidence="1" id="KW-0812">Transmembrane</keyword>
<feature type="transmembrane region" description="Helical" evidence="1">
    <location>
        <begin position="48"/>
        <end position="67"/>
    </location>
</feature>
<dbReference type="Proteomes" id="UP000317332">
    <property type="component" value="Unassembled WGS sequence"/>
</dbReference>
<dbReference type="Gene3D" id="3.30.565.10">
    <property type="entry name" value="Histidine kinase-like ATPase, C-terminal domain"/>
    <property type="match status" value="1"/>
</dbReference>
<keyword evidence="1" id="KW-0472">Membrane</keyword>
<comment type="caution">
    <text evidence="3">The sequence shown here is derived from an EMBL/GenBank/DDBJ whole genome shotgun (WGS) entry which is preliminary data.</text>
</comment>
<keyword evidence="4" id="KW-1185">Reference proteome</keyword>
<dbReference type="GO" id="GO:0000155">
    <property type="term" value="F:phosphorelay sensor kinase activity"/>
    <property type="evidence" value="ECO:0007669"/>
    <property type="project" value="InterPro"/>
</dbReference>
<evidence type="ECO:0000256" key="1">
    <source>
        <dbReference type="SAM" id="Phobius"/>
    </source>
</evidence>
<dbReference type="Pfam" id="PF06580">
    <property type="entry name" value="His_kinase"/>
    <property type="match status" value="1"/>
</dbReference>
<feature type="transmembrane region" description="Helical" evidence="1">
    <location>
        <begin position="112"/>
        <end position="136"/>
    </location>
</feature>
<protein>
    <recommendedName>
        <fullName evidence="2">Signal transduction histidine kinase internal region domain-containing protein</fullName>
    </recommendedName>
</protein>
<name>A0A506PLW1_9FLAO</name>
<dbReference type="EMBL" id="VHIQ01000004">
    <property type="protein sequence ID" value="TPV33260.1"/>
    <property type="molecule type" value="Genomic_DNA"/>
</dbReference>
<dbReference type="AlphaFoldDB" id="A0A506PLW1"/>
<feature type="domain" description="Signal transduction histidine kinase internal region" evidence="2">
    <location>
        <begin position="163"/>
        <end position="237"/>
    </location>
</feature>
<evidence type="ECO:0000313" key="3">
    <source>
        <dbReference type="EMBL" id="TPV33260.1"/>
    </source>
</evidence>
<gene>
    <name evidence="3" type="ORF">FJ651_09200</name>
</gene>
<evidence type="ECO:0000259" key="2">
    <source>
        <dbReference type="Pfam" id="PF06580"/>
    </source>
</evidence>